<keyword evidence="5 9" id="KW-0963">Cytoplasm</keyword>
<evidence type="ECO:0000256" key="8">
    <source>
        <dbReference type="ARBA" id="ARBA00022691"/>
    </source>
</evidence>
<dbReference type="InterPro" id="IPR008854">
    <property type="entry name" value="TPMT"/>
</dbReference>
<dbReference type="Gene3D" id="3.40.50.150">
    <property type="entry name" value="Vaccinia Virus protein VP39"/>
    <property type="match status" value="1"/>
</dbReference>
<dbReference type="PANTHER" id="PTHR10259">
    <property type="entry name" value="THIOPURINE S-METHYLTRANSFERASE"/>
    <property type="match status" value="1"/>
</dbReference>
<feature type="binding site" evidence="9">
    <location>
        <position position="123"/>
    </location>
    <ligand>
        <name>S-adenosyl-L-methionine</name>
        <dbReference type="ChEBI" id="CHEBI:59789"/>
    </ligand>
</feature>
<dbReference type="PANTHER" id="PTHR10259:SF11">
    <property type="entry name" value="THIOPURINE S-METHYLTRANSFERASE"/>
    <property type="match status" value="1"/>
</dbReference>
<dbReference type="HAMAP" id="MF_00812">
    <property type="entry name" value="Thiopur_methtran"/>
    <property type="match status" value="1"/>
</dbReference>
<dbReference type="GO" id="GO:0010038">
    <property type="term" value="P:response to metal ion"/>
    <property type="evidence" value="ECO:0007669"/>
    <property type="project" value="InterPro"/>
</dbReference>
<dbReference type="FunFam" id="3.40.50.150:FF:000101">
    <property type="entry name" value="Thiopurine S-methyltransferase"/>
    <property type="match status" value="1"/>
</dbReference>
<dbReference type="STRING" id="279113.CPter91_0017"/>
<dbReference type="SUPFAM" id="SSF53335">
    <property type="entry name" value="S-adenosyl-L-methionine-dependent methyltransferases"/>
    <property type="match status" value="1"/>
</dbReference>
<dbReference type="PIRSF" id="PIRSF023956">
    <property type="entry name" value="Thiopurine_S-methyltransferase"/>
    <property type="match status" value="1"/>
</dbReference>
<gene>
    <name evidence="10" type="primary">tmpT</name>
    <name evidence="9" type="synonym">tpm</name>
    <name evidence="10" type="ORF">CPter91_0017</name>
</gene>
<dbReference type="InterPro" id="IPR029063">
    <property type="entry name" value="SAM-dependent_MTases_sf"/>
</dbReference>
<dbReference type="Pfam" id="PF05724">
    <property type="entry name" value="TPMT"/>
    <property type="match status" value="1"/>
</dbReference>
<evidence type="ECO:0000256" key="2">
    <source>
        <dbReference type="ARBA" id="ARBA00004496"/>
    </source>
</evidence>
<comment type="similarity">
    <text evidence="3 9">Belongs to the class I-like SAM-binding methyltransferase superfamily. TPMT family.</text>
</comment>
<evidence type="ECO:0000256" key="4">
    <source>
        <dbReference type="ARBA" id="ARBA00011905"/>
    </source>
</evidence>
<evidence type="ECO:0000256" key="7">
    <source>
        <dbReference type="ARBA" id="ARBA00022679"/>
    </source>
</evidence>
<dbReference type="NCBIfam" id="NF009732">
    <property type="entry name" value="PRK13255.1"/>
    <property type="match status" value="1"/>
</dbReference>
<dbReference type="InterPro" id="IPR025835">
    <property type="entry name" value="Thiopurine_S-MeTrfase"/>
</dbReference>
<dbReference type="Proteomes" id="UP000074561">
    <property type="component" value="Chromosome"/>
</dbReference>
<accession>A0A127PX98</accession>
<dbReference type="AlphaFoldDB" id="A0A127PX98"/>
<evidence type="ECO:0000256" key="1">
    <source>
        <dbReference type="ARBA" id="ARBA00000903"/>
    </source>
</evidence>
<reference evidence="10 11" key="1">
    <citation type="submission" date="2015-11" db="EMBL/GenBank/DDBJ databases">
        <title>Exploring the genomic traits of fungus-feeding bacterial genus Collimonas.</title>
        <authorList>
            <person name="Song C."/>
            <person name="Schmidt R."/>
            <person name="de Jager V."/>
            <person name="Krzyzanowska D."/>
            <person name="Jongedijk E."/>
            <person name="Cankar K."/>
            <person name="Beekwilder J."/>
            <person name="van Veen A."/>
            <person name="de Boer W."/>
            <person name="van Veen J.A."/>
            <person name="Garbeva P."/>
        </authorList>
    </citation>
    <scope>NUCLEOTIDE SEQUENCE [LARGE SCALE GENOMIC DNA]</scope>
    <source>
        <strain evidence="10 11">Ter91</strain>
    </source>
</reference>
<evidence type="ECO:0000256" key="6">
    <source>
        <dbReference type="ARBA" id="ARBA00022603"/>
    </source>
</evidence>
<dbReference type="OrthoDB" id="9778208at2"/>
<sequence length="223" mass="24667">MEASFWHRKWERGEINFHESEANPLLTTHFEKLNLTKGSRVFLPLCGKTRDIAWLLANGYRVAGAELSAQAINDLFKELGREPAISTVGKLSRYSADDIDIWVGDIFEVSADYLGPVNAIYDRAALVALPAGTRQLYASHLMQISGAAPQLLITYEYDQSVIDGPPFSVDEDEVIRHYGAAYQLQSLETKNIAGGLKGKVASTETAWLLQKANRQNVKAQPTA</sequence>
<evidence type="ECO:0000313" key="11">
    <source>
        <dbReference type="Proteomes" id="UP000074561"/>
    </source>
</evidence>
<organism evidence="10 11">
    <name type="scientific">Collimonas pratensis</name>
    <dbReference type="NCBI Taxonomy" id="279113"/>
    <lineage>
        <taxon>Bacteria</taxon>
        <taxon>Pseudomonadati</taxon>
        <taxon>Pseudomonadota</taxon>
        <taxon>Betaproteobacteria</taxon>
        <taxon>Burkholderiales</taxon>
        <taxon>Oxalobacteraceae</taxon>
        <taxon>Collimonas</taxon>
    </lineage>
</organism>
<evidence type="ECO:0000256" key="9">
    <source>
        <dbReference type="HAMAP-Rule" id="MF_00812"/>
    </source>
</evidence>
<evidence type="ECO:0000256" key="5">
    <source>
        <dbReference type="ARBA" id="ARBA00022490"/>
    </source>
</evidence>
<protein>
    <recommendedName>
        <fullName evidence="4 9">Thiopurine S-methyltransferase</fullName>
        <ecNumber evidence="4 9">2.1.1.67</ecNumber>
    </recommendedName>
    <alternativeName>
        <fullName evidence="9">Thiopurine methyltransferase</fullName>
    </alternativeName>
</protein>
<keyword evidence="7 9" id="KW-0808">Transferase</keyword>
<feature type="binding site" evidence="9">
    <location>
        <position position="45"/>
    </location>
    <ligand>
        <name>S-adenosyl-L-methionine</name>
        <dbReference type="ChEBI" id="CHEBI:59789"/>
    </ligand>
</feature>
<dbReference type="RefSeq" id="WP_061935336.1">
    <property type="nucleotide sequence ID" value="NZ_CP013234.1"/>
</dbReference>
<comment type="catalytic activity">
    <reaction evidence="1 9">
        <text>S-adenosyl-L-methionine + a thiopurine = S-adenosyl-L-homocysteine + a thiopurine S-methylether.</text>
        <dbReference type="EC" id="2.1.1.67"/>
    </reaction>
</comment>
<dbReference type="EC" id="2.1.1.67" evidence="4 9"/>
<proteinExistence type="inferred from homology"/>
<dbReference type="KEGG" id="cpra:CPter91_0017"/>
<keyword evidence="8 9" id="KW-0949">S-adenosyl-L-methionine</keyword>
<dbReference type="GO" id="GO:0005737">
    <property type="term" value="C:cytoplasm"/>
    <property type="evidence" value="ECO:0007669"/>
    <property type="project" value="UniProtKB-SubCell"/>
</dbReference>
<feature type="binding site" evidence="9">
    <location>
        <position position="10"/>
    </location>
    <ligand>
        <name>S-adenosyl-L-methionine</name>
        <dbReference type="ChEBI" id="CHEBI:59789"/>
    </ligand>
</feature>
<comment type="subcellular location">
    <subcellularLocation>
        <location evidence="2 9">Cytoplasm</location>
    </subcellularLocation>
</comment>
<dbReference type="PATRIC" id="fig|279113.9.peg.18"/>
<dbReference type="NCBIfam" id="TIGR03840">
    <property type="entry name" value="TMPT_Se_Te"/>
    <property type="match status" value="1"/>
</dbReference>
<feature type="binding site" evidence="9">
    <location>
        <position position="66"/>
    </location>
    <ligand>
        <name>S-adenosyl-L-methionine</name>
        <dbReference type="ChEBI" id="CHEBI:59789"/>
    </ligand>
</feature>
<dbReference type="GO" id="GO:0008119">
    <property type="term" value="F:thiopurine S-methyltransferase activity"/>
    <property type="evidence" value="ECO:0007669"/>
    <property type="project" value="UniProtKB-UniRule"/>
</dbReference>
<dbReference type="PROSITE" id="PS51585">
    <property type="entry name" value="SAM_MT_TPMT"/>
    <property type="match status" value="1"/>
</dbReference>
<dbReference type="InterPro" id="IPR022474">
    <property type="entry name" value="Thiopur_S-MeTfrase_Se/Te_detox"/>
</dbReference>
<evidence type="ECO:0000256" key="3">
    <source>
        <dbReference type="ARBA" id="ARBA00008145"/>
    </source>
</evidence>
<evidence type="ECO:0000313" key="10">
    <source>
        <dbReference type="EMBL" id="AMP02417.1"/>
    </source>
</evidence>
<dbReference type="GO" id="GO:0032259">
    <property type="term" value="P:methylation"/>
    <property type="evidence" value="ECO:0007669"/>
    <property type="project" value="UniProtKB-KW"/>
</dbReference>
<dbReference type="EMBL" id="CP013234">
    <property type="protein sequence ID" value="AMP02417.1"/>
    <property type="molecule type" value="Genomic_DNA"/>
</dbReference>
<name>A0A127PX98_9BURK</name>
<keyword evidence="6 9" id="KW-0489">Methyltransferase</keyword>